<name>A0A7Y0AMF9_9FLAO</name>
<comment type="caution">
    <text evidence="1">The sequence shown here is derived from an EMBL/GenBank/DDBJ whole genome shotgun (WGS) entry which is preliminary data.</text>
</comment>
<dbReference type="AlphaFoldDB" id="A0A7Y0AMF9"/>
<dbReference type="Proteomes" id="UP000544054">
    <property type="component" value="Unassembled WGS sequence"/>
</dbReference>
<accession>A0A7Y0AMF9</accession>
<evidence type="ECO:0000313" key="1">
    <source>
        <dbReference type="EMBL" id="NML70026.1"/>
    </source>
</evidence>
<gene>
    <name evidence="1" type="ORF">HHL23_09455</name>
</gene>
<protein>
    <submittedName>
        <fullName evidence="1">Uncharacterized protein</fullName>
    </submittedName>
</protein>
<sequence>METKEILKLATDINLCKPWQEKMKNDLSLKNLCQMYFDGDDWSMENDFPNIETLRNFKGKTEIHGLFADYIGMPNVSSKMAFFGDSDVKLNFVGFAKKQYVSVLILRHNVKAKITASDNAIVIINILDNAEVEIEAVENSRVDVFSYGNSNIKYSGDVRIHKSSFKK</sequence>
<dbReference type="RefSeq" id="WP_169234565.1">
    <property type="nucleotide sequence ID" value="NZ_JABBGI010000010.1"/>
</dbReference>
<keyword evidence="2" id="KW-1185">Reference proteome</keyword>
<reference evidence="1 2" key="1">
    <citation type="submission" date="2020-04" db="EMBL/GenBank/DDBJ databases">
        <title>Chryseobacterium sp. RP-3-3 sp. nov., isolated from Jeju soil.</title>
        <authorList>
            <person name="Dahal R.H."/>
        </authorList>
    </citation>
    <scope>NUCLEOTIDE SEQUENCE [LARGE SCALE GENOMIC DNA]</scope>
    <source>
        <strain evidence="1 2">RP-3-3</strain>
    </source>
</reference>
<evidence type="ECO:0000313" key="2">
    <source>
        <dbReference type="Proteomes" id="UP000544054"/>
    </source>
</evidence>
<dbReference type="EMBL" id="JABBGI010000010">
    <property type="protein sequence ID" value="NML70026.1"/>
    <property type="molecule type" value="Genomic_DNA"/>
</dbReference>
<organism evidence="1 2">
    <name type="scientific">Chryseobacterium antibioticum</name>
    <dbReference type="NCBI Taxonomy" id="2728847"/>
    <lineage>
        <taxon>Bacteria</taxon>
        <taxon>Pseudomonadati</taxon>
        <taxon>Bacteroidota</taxon>
        <taxon>Flavobacteriia</taxon>
        <taxon>Flavobacteriales</taxon>
        <taxon>Weeksellaceae</taxon>
        <taxon>Chryseobacterium group</taxon>
        <taxon>Chryseobacterium</taxon>
    </lineage>
</organism>
<proteinExistence type="predicted"/>